<comment type="caution">
    <text evidence="7">The sequence shown here is derived from an EMBL/GenBank/DDBJ whole genome shotgun (WGS) entry which is preliminary data.</text>
</comment>
<keyword evidence="3" id="KW-0520">NAD</keyword>
<dbReference type="Pfam" id="PF02826">
    <property type="entry name" value="2-Hacid_dh_C"/>
    <property type="match status" value="1"/>
</dbReference>
<evidence type="ECO:0000256" key="3">
    <source>
        <dbReference type="ARBA" id="ARBA00023027"/>
    </source>
</evidence>
<dbReference type="AlphaFoldDB" id="A0A561QS83"/>
<dbReference type="EMBL" id="VIWP01000004">
    <property type="protein sequence ID" value="TWF53156.1"/>
    <property type="molecule type" value="Genomic_DNA"/>
</dbReference>
<dbReference type="InterPro" id="IPR050418">
    <property type="entry name" value="D-iso_2-hydroxyacid_DH_PdxB"/>
</dbReference>
<dbReference type="InterPro" id="IPR029753">
    <property type="entry name" value="D-isomer_DH_CS"/>
</dbReference>
<feature type="domain" description="D-isomer specific 2-hydroxyacid dehydrogenase catalytic" evidence="5">
    <location>
        <begin position="56"/>
        <end position="339"/>
    </location>
</feature>
<gene>
    <name evidence="7" type="ORF">FHW37_104428</name>
</gene>
<dbReference type="InterPro" id="IPR006140">
    <property type="entry name" value="D-isomer_DH_NAD-bd"/>
</dbReference>
<name>A0A561QS83_9HYPH</name>
<dbReference type="InterPro" id="IPR006139">
    <property type="entry name" value="D-isomer_2_OHA_DH_cat_dom"/>
</dbReference>
<dbReference type="PROSITE" id="PS00670">
    <property type="entry name" value="D_2_HYDROXYACID_DH_2"/>
    <property type="match status" value="1"/>
</dbReference>
<reference evidence="7 8" key="1">
    <citation type="submission" date="2019-06" db="EMBL/GenBank/DDBJ databases">
        <title>Sorghum-associated microbial communities from plants grown in Nebraska, USA.</title>
        <authorList>
            <person name="Schachtman D."/>
        </authorList>
    </citation>
    <scope>NUCLEOTIDE SEQUENCE [LARGE SCALE GENOMIC DNA]</scope>
    <source>
        <strain evidence="7 8">1225</strain>
    </source>
</reference>
<proteinExistence type="inferred from homology"/>
<evidence type="ECO:0000313" key="8">
    <source>
        <dbReference type="Proteomes" id="UP000320653"/>
    </source>
</evidence>
<dbReference type="PANTHER" id="PTHR43761:SF1">
    <property type="entry name" value="D-ISOMER SPECIFIC 2-HYDROXYACID DEHYDROGENASE CATALYTIC DOMAIN-CONTAINING PROTEIN-RELATED"/>
    <property type="match status" value="1"/>
</dbReference>
<dbReference type="GO" id="GO:0016616">
    <property type="term" value="F:oxidoreductase activity, acting on the CH-OH group of donors, NAD or NADP as acceptor"/>
    <property type="evidence" value="ECO:0007669"/>
    <property type="project" value="InterPro"/>
</dbReference>
<sequence length="341" mass="36821">MLYETGPTNSVVAMIDIPDTQDRTMPKIVFLDRDTIGPSVTITRPAFSHQWVEYGKTAADEVAGRIADADIVITNKAPVRAEAMAGAPNLKMIAVAATGYDVIDLAAAKERGITVSNVRGYAVNTVPEHTFALIFALRRSIVGFRQDVIDGEWQRANQFCFFNHPIRDLAGSTLGIFGGGTLGGSVAKIAEAFGMTVLLAGRKGAGTVKPGYTAFEEVLEKADILTFHMPLTPETRDLIGLAEFRKMKKRPLIINTARGGLVNEADLVTALDEGLITGAGFDVLTREPPAADNPLLKILNRPNIIVTPHVAWASDEAMQTLWVQVISHVENFEKGTPSNVL</sequence>
<dbReference type="SUPFAM" id="SSF52283">
    <property type="entry name" value="Formate/glycerate dehydrogenase catalytic domain-like"/>
    <property type="match status" value="1"/>
</dbReference>
<keyword evidence="8" id="KW-1185">Reference proteome</keyword>
<dbReference type="SUPFAM" id="SSF51735">
    <property type="entry name" value="NAD(P)-binding Rossmann-fold domains"/>
    <property type="match status" value="1"/>
</dbReference>
<feature type="domain" description="D-isomer specific 2-hydroxyacid dehydrogenase NAD-binding" evidence="6">
    <location>
        <begin position="131"/>
        <end position="311"/>
    </location>
</feature>
<protein>
    <submittedName>
        <fullName evidence="7">Glycerate dehydrogenase</fullName>
    </submittedName>
</protein>
<dbReference type="Pfam" id="PF00389">
    <property type="entry name" value="2-Hacid_dh"/>
    <property type="match status" value="1"/>
</dbReference>
<keyword evidence="2 4" id="KW-0560">Oxidoreductase</keyword>
<comment type="similarity">
    <text evidence="1 4">Belongs to the D-isomer specific 2-hydroxyacid dehydrogenase family.</text>
</comment>
<evidence type="ECO:0000313" key="7">
    <source>
        <dbReference type="EMBL" id="TWF53156.1"/>
    </source>
</evidence>
<dbReference type="GO" id="GO:0051287">
    <property type="term" value="F:NAD binding"/>
    <property type="evidence" value="ECO:0007669"/>
    <property type="project" value="InterPro"/>
</dbReference>
<evidence type="ECO:0000256" key="2">
    <source>
        <dbReference type="ARBA" id="ARBA00023002"/>
    </source>
</evidence>
<dbReference type="InterPro" id="IPR036291">
    <property type="entry name" value="NAD(P)-bd_dom_sf"/>
</dbReference>
<dbReference type="Proteomes" id="UP000320653">
    <property type="component" value="Unassembled WGS sequence"/>
</dbReference>
<evidence type="ECO:0000256" key="4">
    <source>
        <dbReference type="RuleBase" id="RU003719"/>
    </source>
</evidence>
<accession>A0A561QS83</accession>
<evidence type="ECO:0000259" key="6">
    <source>
        <dbReference type="Pfam" id="PF02826"/>
    </source>
</evidence>
<dbReference type="CDD" id="cd12162">
    <property type="entry name" value="2-Hacid_dh_4"/>
    <property type="match status" value="1"/>
</dbReference>
<evidence type="ECO:0000259" key="5">
    <source>
        <dbReference type="Pfam" id="PF00389"/>
    </source>
</evidence>
<dbReference type="PANTHER" id="PTHR43761">
    <property type="entry name" value="D-ISOMER SPECIFIC 2-HYDROXYACID DEHYDROGENASE FAMILY PROTEIN (AFU_ORTHOLOGUE AFUA_1G13630)"/>
    <property type="match status" value="1"/>
</dbReference>
<dbReference type="Gene3D" id="3.40.50.720">
    <property type="entry name" value="NAD(P)-binding Rossmann-like Domain"/>
    <property type="match status" value="2"/>
</dbReference>
<organism evidence="7 8">
    <name type="scientific">Neorhizobium alkalisoli</name>
    <dbReference type="NCBI Taxonomy" id="528178"/>
    <lineage>
        <taxon>Bacteria</taxon>
        <taxon>Pseudomonadati</taxon>
        <taxon>Pseudomonadota</taxon>
        <taxon>Alphaproteobacteria</taxon>
        <taxon>Hyphomicrobiales</taxon>
        <taxon>Rhizobiaceae</taxon>
        <taxon>Rhizobium/Agrobacterium group</taxon>
        <taxon>Neorhizobium</taxon>
    </lineage>
</organism>
<evidence type="ECO:0000256" key="1">
    <source>
        <dbReference type="ARBA" id="ARBA00005854"/>
    </source>
</evidence>